<dbReference type="PANTHER" id="PTHR42879:SF2">
    <property type="entry name" value="3-OXOACYL-[ACYL-CARRIER-PROTEIN] REDUCTASE FABG"/>
    <property type="match status" value="1"/>
</dbReference>
<comment type="caution">
    <text evidence="3">The sequence shown here is derived from an EMBL/GenBank/DDBJ whole genome shotgun (WGS) entry which is preliminary data.</text>
</comment>
<evidence type="ECO:0000313" key="4">
    <source>
        <dbReference type="Proteomes" id="UP000029713"/>
    </source>
</evidence>
<evidence type="ECO:0000256" key="1">
    <source>
        <dbReference type="ARBA" id="ARBA00006484"/>
    </source>
</evidence>
<dbReference type="Gene3D" id="3.40.50.720">
    <property type="entry name" value="NAD(P)-binding Rossmann-like Domain"/>
    <property type="match status" value="1"/>
</dbReference>
<dbReference type="EMBL" id="JPMX01000084">
    <property type="protein sequence ID" value="KGH45243.1"/>
    <property type="molecule type" value="Genomic_DNA"/>
</dbReference>
<dbReference type="PRINTS" id="PR00081">
    <property type="entry name" value="GDHRDH"/>
</dbReference>
<evidence type="ECO:0000256" key="2">
    <source>
        <dbReference type="ARBA" id="ARBA00023002"/>
    </source>
</evidence>
<keyword evidence="2" id="KW-0560">Oxidoreductase</keyword>
<comment type="similarity">
    <text evidence="1">Belongs to the short-chain dehydrogenases/reductases (SDR) family.</text>
</comment>
<evidence type="ECO:0000313" key="3">
    <source>
        <dbReference type="EMBL" id="KGH45243.1"/>
    </source>
</evidence>
<accession>A0A098Y2W8</accession>
<dbReference type="SUPFAM" id="SSF51735">
    <property type="entry name" value="NAD(P)-binding Rossmann-fold domains"/>
    <property type="match status" value="1"/>
</dbReference>
<protein>
    <submittedName>
        <fullName evidence="3">3-oxoacyl-ACP reductase</fullName>
    </submittedName>
</protein>
<dbReference type="InterPro" id="IPR050259">
    <property type="entry name" value="SDR"/>
</dbReference>
<organism evidence="3 4">
    <name type="scientific">Modestobacter caceresii</name>
    <dbReference type="NCBI Taxonomy" id="1522368"/>
    <lineage>
        <taxon>Bacteria</taxon>
        <taxon>Bacillati</taxon>
        <taxon>Actinomycetota</taxon>
        <taxon>Actinomycetes</taxon>
        <taxon>Geodermatophilales</taxon>
        <taxon>Geodermatophilaceae</taxon>
        <taxon>Modestobacter</taxon>
    </lineage>
</organism>
<sequence>MLHGRVALVTGASRGIGAAVARALGAHGAAVAVNYLRDAASAERVVAGIESSGGRARAFRADVTDPAAVQRMAAEVDDRFGPANVVVNNALRSYAFDPLARRTAWETTWSDYRDQLEGSLGGAVNVCRTMLPGMQARGDGRIVNVVTDLVERPSVPYHDYTTAKAALLGFSRNLAAELGPFGITVNCVAPGLVHPTDSSRTATDEQRDALEEATPLRRLATPDDVAGAVLFFASEWAAFVTGACLFVDGGLVMH</sequence>
<keyword evidence="4" id="KW-1185">Reference proteome</keyword>
<dbReference type="InterPro" id="IPR002347">
    <property type="entry name" value="SDR_fam"/>
</dbReference>
<dbReference type="PRINTS" id="PR00080">
    <property type="entry name" value="SDRFAMILY"/>
</dbReference>
<dbReference type="FunFam" id="3.40.50.720:FF:000084">
    <property type="entry name" value="Short-chain dehydrogenase reductase"/>
    <property type="match status" value="1"/>
</dbReference>
<dbReference type="PANTHER" id="PTHR42879">
    <property type="entry name" value="3-OXOACYL-(ACYL-CARRIER-PROTEIN) REDUCTASE"/>
    <property type="match status" value="1"/>
</dbReference>
<dbReference type="Pfam" id="PF13561">
    <property type="entry name" value="adh_short_C2"/>
    <property type="match status" value="1"/>
</dbReference>
<proteinExistence type="inferred from homology"/>
<dbReference type="GO" id="GO:0016491">
    <property type="term" value="F:oxidoreductase activity"/>
    <property type="evidence" value="ECO:0007669"/>
    <property type="project" value="UniProtKB-KW"/>
</dbReference>
<reference evidence="3 4" key="1">
    <citation type="submission" date="2014-07" db="EMBL/GenBank/DDBJ databases">
        <title>Biosystematic studies on Modestobacter strains isolated from extreme hyper-arid desert soil and from historic building.</title>
        <authorList>
            <person name="Bukarasam K."/>
            <person name="Bull A."/>
            <person name="Girard G."/>
            <person name="van Wezel G."/>
            <person name="Goodfellow M."/>
        </authorList>
    </citation>
    <scope>NUCLEOTIDE SEQUENCE [LARGE SCALE GENOMIC DNA]</scope>
    <source>
        <strain evidence="3 4">KNN45-2b</strain>
    </source>
</reference>
<dbReference type="STRING" id="1522368.IN07_18395"/>
<dbReference type="InterPro" id="IPR036291">
    <property type="entry name" value="NAD(P)-bd_dom_sf"/>
</dbReference>
<dbReference type="AlphaFoldDB" id="A0A098Y2W8"/>
<dbReference type="OrthoDB" id="286404at2"/>
<gene>
    <name evidence="3" type="ORF">IN07_18395</name>
</gene>
<dbReference type="Proteomes" id="UP000029713">
    <property type="component" value="Unassembled WGS sequence"/>
</dbReference>
<name>A0A098Y2W8_9ACTN</name>